<dbReference type="Proteomes" id="UP000503399">
    <property type="component" value="Chromosome"/>
</dbReference>
<dbReference type="Gene3D" id="3.90.550.10">
    <property type="entry name" value="Spore Coat Polysaccharide Biosynthesis Protein SpsA, Chain A"/>
    <property type="match status" value="1"/>
</dbReference>
<name>A0A6F8ZDV5_9FIRM</name>
<evidence type="ECO:0000313" key="3">
    <source>
        <dbReference type="Proteomes" id="UP000503399"/>
    </source>
</evidence>
<evidence type="ECO:0000313" key="2">
    <source>
        <dbReference type="EMBL" id="CAB1127823.1"/>
    </source>
</evidence>
<organism evidence="2 3">
    <name type="scientific">Candidatus Hydrogenisulfobacillus filiaventi</name>
    <dbReference type="NCBI Taxonomy" id="2707344"/>
    <lineage>
        <taxon>Bacteria</taxon>
        <taxon>Bacillati</taxon>
        <taxon>Bacillota</taxon>
        <taxon>Clostridia</taxon>
        <taxon>Eubacteriales</taxon>
        <taxon>Clostridiales Family XVII. Incertae Sedis</taxon>
        <taxon>Candidatus Hydrogenisulfobacillus</taxon>
    </lineage>
</organism>
<dbReference type="SMART" id="SM00028">
    <property type="entry name" value="TPR"/>
    <property type="match status" value="4"/>
</dbReference>
<gene>
    <name evidence="2" type="ORF">R50_0317</name>
</gene>
<dbReference type="InterPro" id="IPR019734">
    <property type="entry name" value="TPR_rpt"/>
</dbReference>
<keyword evidence="3" id="KW-1185">Reference proteome</keyword>
<dbReference type="KEGG" id="hfv:R50_0317"/>
<dbReference type="GO" id="GO:0016740">
    <property type="term" value="F:transferase activity"/>
    <property type="evidence" value="ECO:0007669"/>
    <property type="project" value="UniProtKB-KW"/>
</dbReference>
<dbReference type="PANTHER" id="PTHR43630">
    <property type="entry name" value="POLY-BETA-1,6-N-ACETYL-D-GLUCOSAMINE SYNTHASE"/>
    <property type="match status" value="1"/>
</dbReference>
<keyword evidence="2" id="KW-0808">Transferase</keyword>
<evidence type="ECO:0000259" key="1">
    <source>
        <dbReference type="Pfam" id="PF00535"/>
    </source>
</evidence>
<dbReference type="SUPFAM" id="SSF48452">
    <property type="entry name" value="TPR-like"/>
    <property type="match status" value="2"/>
</dbReference>
<proteinExistence type="predicted"/>
<protein>
    <submittedName>
        <fullName evidence="2">Glycosyl transferase family 2</fullName>
    </submittedName>
</protein>
<reference evidence="2 3" key="1">
    <citation type="submission" date="2020-02" db="EMBL/GenBank/DDBJ databases">
        <authorList>
            <person name="Hogendoorn C."/>
        </authorList>
    </citation>
    <scope>NUCLEOTIDE SEQUENCE [LARGE SCALE GENOMIC DNA]</scope>
    <source>
        <strain evidence="2">R501</strain>
    </source>
</reference>
<dbReference type="Pfam" id="PF00535">
    <property type="entry name" value="Glycos_transf_2"/>
    <property type="match status" value="1"/>
</dbReference>
<dbReference type="InterPro" id="IPR001173">
    <property type="entry name" value="Glyco_trans_2-like"/>
</dbReference>
<dbReference type="Pfam" id="PF13432">
    <property type="entry name" value="TPR_16"/>
    <property type="match status" value="1"/>
</dbReference>
<accession>A0A6F8ZDV5</accession>
<dbReference type="EMBL" id="LR778114">
    <property type="protein sequence ID" value="CAB1127823.1"/>
    <property type="molecule type" value="Genomic_DNA"/>
</dbReference>
<dbReference type="Pfam" id="PF13428">
    <property type="entry name" value="TPR_14"/>
    <property type="match status" value="1"/>
</dbReference>
<dbReference type="InterPro" id="IPR011990">
    <property type="entry name" value="TPR-like_helical_dom_sf"/>
</dbReference>
<dbReference type="AlphaFoldDB" id="A0A6F8ZDV5"/>
<dbReference type="PANTHER" id="PTHR43630:SF2">
    <property type="entry name" value="GLYCOSYLTRANSFERASE"/>
    <property type="match status" value="1"/>
</dbReference>
<feature type="domain" description="Glycosyltransferase 2-like" evidence="1">
    <location>
        <begin position="101"/>
        <end position="186"/>
    </location>
</feature>
<dbReference type="SUPFAM" id="SSF53448">
    <property type="entry name" value="Nucleotide-diphospho-sugar transferases"/>
    <property type="match status" value="1"/>
</dbReference>
<sequence length="491" mass="53366">MSGERPDPEAERQRLQALLEQGRAEEIVREARRRLSVEPADAGWWWWLGRALEAGGRPAAARAAFGRAAFLDPRLPEGEAAAGPTPAWLEQLLAVPPHTVSACLIVRDEAEHIGRVLASLAGAVDEVVVADTGSRDDTPRLAARAGARVFHVPWQDDFSAARNAALERAGSEWVLWLDADETLDPRDRAGPRLAAGLFHERRPPAVVQVTVVNDLGSGPPEVHHDVARLFPLGRGLRFFGRAHEQVGPDPGGPLVGPVLRPAVRIRLHHDGYRPDVLQHRRKLERNIRLLELAVAEDPDDLLAWAFLGRERLLHGQPQAAVEALTRAEALAERTPAYGRLPELRTYLLSALLALGRREEAVEVGRRAVAAHPEYPPLWFGYGQALFLQALALAGAAGAAYREAVERSRRYQGLLPADPALGGWKGLLALGDVAKLQGDWTTAYTYYRQAAAEQPDAPGIAASLTHQRQQVEQLARLLAAEAAGDTPPADGA</sequence>
<dbReference type="InterPro" id="IPR029044">
    <property type="entry name" value="Nucleotide-diphossugar_trans"/>
</dbReference>
<dbReference type="CDD" id="cd02511">
    <property type="entry name" value="Beta4Glucosyltransferase"/>
    <property type="match status" value="1"/>
</dbReference>
<dbReference type="Gene3D" id="1.25.40.10">
    <property type="entry name" value="Tetratricopeptide repeat domain"/>
    <property type="match status" value="2"/>
</dbReference>